<dbReference type="InterPro" id="IPR010016">
    <property type="entry name" value="PxpB"/>
</dbReference>
<dbReference type="SUPFAM" id="SSF160467">
    <property type="entry name" value="PH0987 N-terminal domain-like"/>
    <property type="match status" value="1"/>
</dbReference>
<evidence type="ECO:0000313" key="6">
    <source>
        <dbReference type="Proteomes" id="UP000307999"/>
    </source>
</evidence>
<dbReference type="GO" id="GO:0017168">
    <property type="term" value="F:5-oxoprolinase (ATP-hydrolyzing) activity"/>
    <property type="evidence" value="ECO:0007669"/>
    <property type="project" value="UniProtKB-EC"/>
</dbReference>
<keyword evidence="6" id="KW-1185">Reference proteome</keyword>
<gene>
    <name evidence="5" type="primary">pxpB</name>
    <name evidence="5" type="ORF">E8M12_12800</name>
</gene>
<dbReference type="SUPFAM" id="SSF50891">
    <property type="entry name" value="Cyclophilin-like"/>
    <property type="match status" value="1"/>
</dbReference>
<dbReference type="OrthoDB" id="9778567at2"/>
<comment type="caution">
    <text evidence="5">The sequence shown here is derived from an EMBL/GenBank/DDBJ whole genome shotgun (WGS) entry which is preliminary data.</text>
</comment>
<evidence type="ECO:0000256" key="2">
    <source>
        <dbReference type="ARBA" id="ARBA00022801"/>
    </source>
</evidence>
<organism evidence="5 6">
    <name type="scientific">Thalassotalea mangrovi</name>
    <dbReference type="NCBI Taxonomy" id="2572245"/>
    <lineage>
        <taxon>Bacteria</taxon>
        <taxon>Pseudomonadati</taxon>
        <taxon>Pseudomonadota</taxon>
        <taxon>Gammaproteobacteria</taxon>
        <taxon>Alteromonadales</taxon>
        <taxon>Colwelliaceae</taxon>
        <taxon>Thalassotalea</taxon>
    </lineage>
</organism>
<sequence length="251" mass="27368">MSLTPDSQAVQHTKAKPVQFYVEVASENSLIIYFGVSNASQQVQITPTLCAAITKAQALIRSSLGALVVDTIPSYASLLITYDIWKVDHFHILTQLENLLNGVYLDQQESGRTITLPVYYHTSVGPDLQRIADHQGISVEDVIELHQQQDYYVYTIGFAPGFAYLGEVSDKIAMPRLATPRAAVARGSVAIADKQTAVYPQTSPGGWNIIGRCPIPMFNPAQQPPIPVAVGDKVRFNAIGEKQFLALGGKI</sequence>
<dbReference type="Pfam" id="PF02682">
    <property type="entry name" value="CT_C_D"/>
    <property type="match status" value="1"/>
</dbReference>
<protein>
    <submittedName>
        <fullName evidence="5">5-oxoprolinase subunit PxpB</fullName>
        <ecNumber evidence="5">3.5.2.9</ecNumber>
    </submittedName>
</protein>
<keyword evidence="2 5" id="KW-0378">Hydrolase</keyword>
<dbReference type="Proteomes" id="UP000307999">
    <property type="component" value="Unassembled WGS sequence"/>
</dbReference>
<keyword evidence="1" id="KW-0547">Nucleotide-binding</keyword>
<evidence type="ECO:0000313" key="5">
    <source>
        <dbReference type="EMBL" id="TKB44084.1"/>
    </source>
</evidence>
<feature type="domain" description="Carboxyltransferase" evidence="4">
    <location>
        <begin position="20"/>
        <end position="228"/>
    </location>
</feature>
<reference evidence="5 6" key="1">
    <citation type="submission" date="2019-04" db="EMBL/GenBank/DDBJ databases">
        <title>Thalassotalea guangxiensis sp. nov., isolated from sediment of the coastal wetland.</title>
        <authorList>
            <person name="Zheng S."/>
            <person name="Zhang D."/>
        </authorList>
    </citation>
    <scope>NUCLEOTIDE SEQUENCE [LARGE SCALE GENOMIC DNA]</scope>
    <source>
        <strain evidence="5 6">ZS-4</strain>
    </source>
</reference>
<evidence type="ECO:0000256" key="3">
    <source>
        <dbReference type="ARBA" id="ARBA00022840"/>
    </source>
</evidence>
<accession>A0A4U1B357</accession>
<dbReference type="InterPro" id="IPR003833">
    <property type="entry name" value="CT_C_D"/>
</dbReference>
<dbReference type="Gene3D" id="3.30.1360.40">
    <property type="match status" value="1"/>
</dbReference>
<dbReference type="InterPro" id="IPR029000">
    <property type="entry name" value="Cyclophilin-like_dom_sf"/>
</dbReference>
<dbReference type="GO" id="GO:0005524">
    <property type="term" value="F:ATP binding"/>
    <property type="evidence" value="ECO:0007669"/>
    <property type="project" value="UniProtKB-KW"/>
</dbReference>
<proteinExistence type="predicted"/>
<evidence type="ECO:0000259" key="4">
    <source>
        <dbReference type="SMART" id="SM00796"/>
    </source>
</evidence>
<dbReference type="PANTHER" id="PTHR34698">
    <property type="entry name" value="5-OXOPROLINASE SUBUNIT B"/>
    <property type="match status" value="1"/>
</dbReference>
<keyword evidence="3" id="KW-0067">ATP-binding</keyword>
<dbReference type="AlphaFoldDB" id="A0A4U1B357"/>
<dbReference type="PANTHER" id="PTHR34698:SF2">
    <property type="entry name" value="5-OXOPROLINASE SUBUNIT B"/>
    <property type="match status" value="1"/>
</dbReference>
<dbReference type="Gene3D" id="2.40.100.10">
    <property type="entry name" value="Cyclophilin-like"/>
    <property type="match status" value="1"/>
</dbReference>
<dbReference type="SMART" id="SM00796">
    <property type="entry name" value="AHS1"/>
    <property type="match status" value="1"/>
</dbReference>
<dbReference type="NCBIfam" id="TIGR00370">
    <property type="entry name" value="5-oxoprolinase subunit PxpB"/>
    <property type="match status" value="1"/>
</dbReference>
<name>A0A4U1B357_9GAMM</name>
<dbReference type="EC" id="3.5.2.9" evidence="5"/>
<dbReference type="RefSeq" id="WP_136736585.1">
    <property type="nucleotide sequence ID" value="NZ_SWDB01000031.1"/>
</dbReference>
<evidence type="ECO:0000256" key="1">
    <source>
        <dbReference type="ARBA" id="ARBA00022741"/>
    </source>
</evidence>
<dbReference type="EMBL" id="SWDB01000031">
    <property type="protein sequence ID" value="TKB44084.1"/>
    <property type="molecule type" value="Genomic_DNA"/>
</dbReference>